<evidence type="ECO:0000313" key="4">
    <source>
        <dbReference type="Proteomes" id="UP000192223"/>
    </source>
</evidence>
<name>A0A7F5RGD4_AGRPL</name>
<dbReference type="Proteomes" id="UP000192223">
    <property type="component" value="Unplaced"/>
</dbReference>
<dbReference type="GO" id="GO:0006309">
    <property type="term" value="P:apoptotic DNA fragmentation"/>
    <property type="evidence" value="ECO:0007669"/>
    <property type="project" value="TreeGrafter"/>
</dbReference>
<dbReference type="KEGG" id="apln:108735066"/>
<dbReference type="CDD" id="cd09121">
    <property type="entry name" value="PLDc_DNaseII_2"/>
    <property type="match status" value="1"/>
</dbReference>
<dbReference type="OrthoDB" id="10261598at2759"/>
<evidence type="ECO:0000313" key="5">
    <source>
        <dbReference type="RefSeq" id="XP_025835051.1"/>
    </source>
</evidence>
<dbReference type="PANTHER" id="PTHR10858:SF23">
    <property type="entry name" value="DEOXYRIBONUCLEASE II"/>
    <property type="match status" value="1"/>
</dbReference>
<evidence type="ECO:0000313" key="6">
    <source>
        <dbReference type="RefSeq" id="XP_025835052.1"/>
    </source>
</evidence>
<keyword evidence="2" id="KW-0378">Hydrolase</keyword>
<evidence type="ECO:0000256" key="2">
    <source>
        <dbReference type="ARBA" id="ARBA00022801"/>
    </source>
</evidence>
<dbReference type="Pfam" id="PF03265">
    <property type="entry name" value="DNase_II"/>
    <property type="match status" value="1"/>
</dbReference>
<feature type="signal peptide" evidence="3">
    <location>
        <begin position="1"/>
        <end position="19"/>
    </location>
</feature>
<dbReference type="GeneID" id="108735066"/>
<accession>A0A7F5RGD4</accession>
<keyword evidence="3" id="KW-0732">Signal</keyword>
<dbReference type="GO" id="GO:0004531">
    <property type="term" value="F:deoxyribonuclease II activity"/>
    <property type="evidence" value="ECO:0007669"/>
    <property type="project" value="InterPro"/>
</dbReference>
<protein>
    <submittedName>
        <fullName evidence="5 6">Plancitoxin-1</fullName>
    </submittedName>
</protein>
<dbReference type="RefSeq" id="XP_025835051.1">
    <property type="nucleotide sequence ID" value="XM_025979266.1"/>
</dbReference>
<organism evidence="4 5">
    <name type="scientific">Agrilus planipennis</name>
    <name type="common">Emerald ash borer</name>
    <name type="synonym">Agrilus marcopoli</name>
    <dbReference type="NCBI Taxonomy" id="224129"/>
    <lineage>
        <taxon>Eukaryota</taxon>
        <taxon>Metazoa</taxon>
        <taxon>Ecdysozoa</taxon>
        <taxon>Arthropoda</taxon>
        <taxon>Hexapoda</taxon>
        <taxon>Insecta</taxon>
        <taxon>Pterygota</taxon>
        <taxon>Neoptera</taxon>
        <taxon>Endopterygota</taxon>
        <taxon>Coleoptera</taxon>
        <taxon>Polyphaga</taxon>
        <taxon>Elateriformia</taxon>
        <taxon>Buprestoidea</taxon>
        <taxon>Buprestidae</taxon>
        <taxon>Agrilinae</taxon>
        <taxon>Agrilus</taxon>
    </lineage>
</organism>
<dbReference type="InterPro" id="IPR004947">
    <property type="entry name" value="DNase_II"/>
</dbReference>
<gene>
    <name evidence="5" type="primary">LOC108735066</name>
    <name evidence="6" type="synonym">LOC112905906</name>
</gene>
<comment type="similarity">
    <text evidence="1">Belongs to the DNase II family.</text>
</comment>
<dbReference type="KEGG" id="apln:112905906"/>
<dbReference type="PANTHER" id="PTHR10858">
    <property type="entry name" value="DEOXYRIBONUCLEASE II"/>
    <property type="match status" value="1"/>
</dbReference>
<reference evidence="5 6" key="1">
    <citation type="submission" date="2025-04" db="UniProtKB">
        <authorList>
            <consortium name="RefSeq"/>
        </authorList>
    </citation>
    <scope>IDENTIFICATION</scope>
    <source>
        <tissue evidence="5 6">Entire body</tissue>
    </source>
</reference>
<keyword evidence="4" id="KW-1185">Reference proteome</keyword>
<dbReference type="CDD" id="cd09120">
    <property type="entry name" value="PLDc_DNaseII_1"/>
    <property type="match status" value="1"/>
</dbReference>
<evidence type="ECO:0000256" key="3">
    <source>
        <dbReference type="SAM" id="SignalP"/>
    </source>
</evidence>
<dbReference type="AlphaFoldDB" id="A0A7F5RGD4"/>
<sequence>MKNLFNLILLLSLLCEVLCYQCVDLNNKPVDWFYAYKLPLESKHENTLIATGAAYTYMTSNNYRSGWILSPKSINDTDSLVGLTLKPVFDLKNTNNGLYILYNDEQPEGTVNFRKGHTKGTILANEKGGLWLLHSVPKFPSTNAGSYFYPHNGYQYGQSFLCISFDLINLNLIGKQLQYNEPFIYEHNIPDSLMSTLPNIVDVINGRTMNGSRPFNLVNLNSINGTKFWSFAKGKHFNKDLYEDWVAPAFNSSLLVETWLNGAGRLPSDCKRMFHVQNIESLTIKIANLSFSSSNDHSKWAVTPSDNSQFWTCIGDINRAKPQEKRGGGTVCFSNKNIAAAYQTSITTLENCN</sequence>
<dbReference type="RefSeq" id="XP_025835052.1">
    <property type="nucleotide sequence ID" value="XM_025979267.1"/>
</dbReference>
<evidence type="ECO:0000256" key="1">
    <source>
        <dbReference type="ARBA" id="ARBA00007527"/>
    </source>
</evidence>
<feature type="chain" id="PRO_5044657283" evidence="3">
    <location>
        <begin position="20"/>
        <end position="353"/>
    </location>
</feature>
<proteinExistence type="inferred from homology"/>